<name>A0A4Q9PJS5_9APHY</name>
<evidence type="ECO:0000313" key="4">
    <source>
        <dbReference type="Proteomes" id="UP000292082"/>
    </source>
</evidence>
<proteinExistence type="predicted"/>
<feature type="compositionally biased region" description="Polar residues" evidence="1">
    <location>
        <begin position="210"/>
        <end position="222"/>
    </location>
</feature>
<sequence length="464" mass="47789">MTESSPQRRPFDSPGPRIPPPPSTSSDPPTFALSVSLLPTDTNQVSTSSRTPPPPPSSSRFSTAPSSSMPGVSVPGSVFSTPTSSGTTSSPTSATNFAWSSSFPQTLALCSTTTITWSYSGPQESLEFLVSPNFPPHTDSANTAKQDSTLVALAVDATLQAWNWSPVNITTGQYTLEALGNGVRAISPLFIIAGEDTSCLTASSTTSTSGAGPTQGISPEANTSSLSSPVATTSATSSSPVAAASATSSTVVRSRVSTAAIAGGGAAGAGVLLATFLAIYRLWRRARGRPPGAGSALSTSYNESTKRGHRQSCDPSDIHPETSIPALRSTSTAARSLPRLEPNRRPPSSLLSIPNPTIPLHMSQTHVLDENLTAPSLMDISFIGSRASVLSDATSTAALMRQSTPSSSSTSKATKLLYALLAKKRHSADMSDAGSSQWQYGSAAPSSATSQMYPVHDGDAQSGH</sequence>
<keyword evidence="2" id="KW-0812">Transmembrane</keyword>
<evidence type="ECO:0000313" key="3">
    <source>
        <dbReference type="EMBL" id="TBU54369.1"/>
    </source>
</evidence>
<feature type="region of interest" description="Disordered" evidence="1">
    <location>
        <begin position="1"/>
        <end position="94"/>
    </location>
</feature>
<feature type="compositionally biased region" description="Polar residues" evidence="1">
    <location>
        <begin position="433"/>
        <end position="452"/>
    </location>
</feature>
<accession>A0A4Q9PJS5</accession>
<reference evidence="3 4" key="1">
    <citation type="submission" date="2019-01" db="EMBL/GenBank/DDBJ databases">
        <title>Draft genome sequences of three monokaryotic isolates of the white-rot basidiomycete fungus Dichomitus squalens.</title>
        <authorList>
            <consortium name="DOE Joint Genome Institute"/>
            <person name="Lopez S.C."/>
            <person name="Andreopoulos B."/>
            <person name="Pangilinan J."/>
            <person name="Lipzen A."/>
            <person name="Riley R."/>
            <person name="Ahrendt S."/>
            <person name="Ng V."/>
            <person name="Barry K."/>
            <person name="Daum C."/>
            <person name="Grigoriev I.V."/>
            <person name="Hilden K.S."/>
            <person name="Makela M.R."/>
            <person name="de Vries R.P."/>
        </authorList>
    </citation>
    <scope>NUCLEOTIDE SEQUENCE [LARGE SCALE GENOMIC DNA]</scope>
    <source>
        <strain evidence="3 4">CBS 464.89</strain>
    </source>
</reference>
<dbReference type="EMBL" id="ML145190">
    <property type="protein sequence ID" value="TBU54369.1"/>
    <property type="molecule type" value="Genomic_DNA"/>
</dbReference>
<feature type="region of interest" description="Disordered" evidence="1">
    <location>
        <begin position="202"/>
        <end position="247"/>
    </location>
</feature>
<keyword evidence="2" id="KW-0472">Membrane</keyword>
<evidence type="ECO:0000256" key="2">
    <source>
        <dbReference type="SAM" id="Phobius"/>
    </source>
</evidence>
<feature type="region of interest" description="Disordered" evidence="1">
    <location>
        <begin position="431"/>
        <end position="464"/>
    </location>
</feature>
<keyword evidence="4" id="KW-1185">Reference proteome</keyword>
<dbReference type="AlphaFoldDB" id="A0A4Q9PJS5"/>
<feature type="compositionally biased region" description="Low complexity" evidence="1">
    <location>
        <begin position="58"/>
        <end position="93"/>
    </location>
</feature>
<keyword evidence="2" id="KW-1133">Transmembrane helix</keyword>
<gene>
    <name evidence="3" type="ORF">BD310DRAFT_77644</name>
</gene>
<feature type="region of interest" description="Disordered" evidence="1">
    <location>
        <begin position="289"/>
        <end position="356"/>
    </location>
</feature>
<feature type="transmembrane region" description="Helical" evidence="2">
    <location>
        <begin position="259"/>
        <end position="280"/>
    </location>
</feature>
<dbReference type="Proteomes" id="UP000292082">
    <property type="component" value="Unassembled WGS sequence"/>
</dbReference>
<protein>
    <submittedName>
        <fullName evidence="3">Uncharacterized protein</fullName>
    </submittedName>
</protein>
<feature type="compositionally biased region" description="Low complexity" evidence="1">
    <location>
        <begin position="223"/>
        <end position="247"/>
    </location>
</feature>
<organism evidence="3 4">
    <name type="scientific">Dichomitus squalens</name>
    <dbReference type="NCBI Taxonomy" id="114155"/>
    <lineage>
        <taxon>Eukaryota</taxon>
        <taxon>Fungi</taxon>
        <taxon>Dikarya</taxon>
        <taxon>Basidiomycota</taxon>
        <taxon>Agaricomycotina</taxon>
        <taxon>Agaricomycetes</taxon>
        <taxon>Polyporales</taxon>
        <taxon>Polyporaceae</taxon>
        <taxon>Dichomitus</taxon>
    </lineage>
</organism>
<evidence type="ECO:0000256" key="1">
    <source>
        <dbReference type="SAM" id="MobiDB-lite"/>
    </source>
</evidence>